<dbReference type="EMBL" id="LKHP01000003">
    <property type="protein sequence ID" value="KRQ87438.1"/>
    <property type="molecule type" value="Genomic_DNA"/>
</dbReference>
<dbReference type="Proteomes" id="UP000052015">
    <property type="component" value="Unassembled WGS sequence"/>
</dbReference>
<evidence type="ECO:0000313" key="4">
    <source>
        <dbReference type="EMBL" id="KRQ87438.1"/>
    </source>
</evidence>
<keyword evidence="3" id="KW-0812">Transmembrane</keyword>
<name>A0A0R3K1N6_CALMK</name>
<evidence type="ECO:0000256" key="2">
    <source>
        <dbReference type="ARBA" id="ARBA00022737"/>
    </source>
</evidence>
<dbReference type="InterPro" id="IPR025875">
    <property type="entry name" value="Leu-rich_rpt_4"/>
</dbReference>
<organism evidence="4 5">
    <name type="scientific">Caloramator mitchellensis</name>
    <dbReference type="NCBI Taxonomy" id="908809"/>
    <lineage>
        <taxon>Bacteria</taxon>
        <taxon>Bacillati</taxon>
        <taxon>Bacillota</taxon>
        <taxon>Clostridia</taxon>
        <taxon>Eubacteriales</taxon>
        <taxon>Clostridiaceae</taxon>
        <taxon>Caloramator</taxon>
    </lineage>
</organism>
<dbReference type="SMART" id="SM00365">
    <property type="entry name" value="LRR_SD22"/>
    <property type="match status" value="4"/>
</dbReference>
<keyword evidence="1" id="KW-0433">Leucine-rich repeat</keyword>
<evidence type="ECO:0000256" key="3">
    <source>
        <dbReference type="SAM" id="Phobius"/>
    </source>
</evidence>
<comment type="caution">
    <text evidence="4">The sequence shown here is derived from an EMBL/GenBank/DDBJ whole genome shotgun (WGS) entry which is preliminary data.</text>
</comment>
<keyword evidence="2" id="KW-0677">Repeat</keyword>
<dbReference type="Pfam" id="PF12799">
    <property type="entry name" value="LRR_4"/>
    <property type="match status" value="1"/>
</dbReference>
<dbReference type="InterPro" id="IPR001611">
    <property type="entry name" value="Leu-rich_rpt"/>
</dbReference>
<dbReference type="Gene3D" id="3.80.10.10">
    <property type="entry name" value="Ribonuclease Inhibitor"/>
    <property type="match status" value="1"/>
</dbReference>
<dbReference type="STRING" id="908809.ABG79_00776"/>
<dbReference type="SUPFAM" id="SSF52058">
    <property type="entry name" value="L domain-like"/>
    <property type="match status" value="1"/>
</dbReference>
<dbReference type="PRINTS" id="PR00019">
    <property type="entry name" value="LEURICHRPT"/>
</dbReference>
<dbReference type="AlphaFoldDB" id="A0A0R3K1N6"/>
<accession>A0A0R3K1N6</accession>
<feature type="transmembrane region" description="Helical" evidence="3">
    <location>
        <begin position="15"/>
        <end position="37"/>
    </location>
</feature>
<dbReference type="PANTHER" id="PTHR46652:SF3">
    <property type="entry name" value="LEUCINE-RICH REPEAT-CONTAINING PROTEIN 9"/>
    <property type="match status" value="1"/>
</dbReference>
<dbReference type="InterPro" id="IPR032675">
    <property type="entry name" value="LRR_dom_sf"/>
</dbReference>
<reference evidence="4 5" key="1">
    <citation type="submission" date="2015-09" db="EMBL/GenBank/DDBJ databases">
        <title>Draft genome sequence of a Caloramator mitchellensis, a moderate thermophile from the Great Artesian Basin of Australia.</title>
        <authorList>
            <person name="Patel B.K."/>
        </authorList>
    </citation>
    <scope>NUCLEOTIDE SEQUENCE [LARGE SCALE GENOMIC DNA]</scope>
    <source>
        <strain evidence="4 5">VF08</strain>
    </source>
</reference>
<evidence type="ECO:0000256" key="1">
    <source>
        <dbReference type="ARBA" id="ARBA00022614"/>
    </source>
</evidence>
<sequence length="235" mass="26743">MEVKYNIEKIIKSKYFKVAVAIYAAIFVYNAALTLIYPERYRAGANYTNKFKLEADAGEDGINPIMFKDKNLERVIRIYLGKDQGIIFAKDVRGITELDLRYQGITTLIDLRYFKGLKKINVAYNEISSLEGLTNLPKLEELIAFENNISDIKGIGNVKTLKKLDLANNNITDVSEISSLKNLEILNLSSNRIQNILGFEKLINLKEIDVSQNNIKDFSAVEKLKVKLLLDWGNK</sequence>
<dbReference type="OrthoDB" id="2339349at2"/>
<proteinExistence type="predicted"/>
<evidence type="ECO:0000313" key="5">
    <source>
        <dbReference type="Proteomes" id="UP000052015"/>
    </source>
</evidence>
<dbReference type="PROSITE" id="PS51450">
    <property type="entry name" value="LRR"/>
    <property type="match status" value="4"/>
</dbReference>
<keyword evidence="3" id="KW-0472">Membrane</keyword>
<keyword evidence="3" id="KW-1133">Transmembrane helix</keyword>
<dbReference type="InterPro" id="IPR050836">
    <property type="entry name" value="SDS22/Internalin_LRR"/>
</dbReference>
<keyword evidence="5" id="KW-1185">Reference proteome</keyword>
<dbReference type="RefSeq" id="WP_057977302.1">
    <property type="nucleotide sequence ID" value="NZ_LKHP01000003.1"/>
</dbReference>
<protein>
    <submittedName>
        <fullName evidence="4">Internalin-A</fullName>
    </submittedName>
</protein>
<dbReference type="PANTHER" id="PTHR46652">
    <property type="entry name" value="LEUCINE-RICH REPEAT AND IQ DOMAIN-CONTAINING PROTEIN 1-RELATED"/>
    <property type="match status" value="1"/>
</dbReference>
<gene>
    <name evidence="4" type="primary">inlA_1</name>
    <name evidence="4" type="ORF">ABG79_00776</name>
</gene>